<comment type="caution">
    <text evidence="2">The sequence shown here is derived from an EMBL/GenBank/DDBJ whole genome shotgun (WGS) entry which is preliminary data.</text>
</comment>
<dbReference type="AlphaFoldDB" id="A0A0W0HP38"/>
<evidence type="ECO:0000313" key="3">
    <source>
        <dbReference type="Proteomes" id="UP000054197"/>
    </source>
</evidence>
<sequence>MLERISLDDDQLILDVRSVDMGEVFAFLKVHGCHSPERLELFETDLFLSVPSAWDACFVPFFASIEAMWHAVRTRSKKPEHIHIIGIDEDQQVSISRLIDLYFLLRETLKTLCHSEGDDSQTHKYIFFSSKESLLTKMEISYLMTCNELLAIDVGEKDLKDAQKMHTAVMADEDVHCEERRHVMRETLTDLLKDEKDCNLRLIMESVSKFYKKYNERYKVYVSKFSVNKILTEIESDCVSFLGKVQEAIMAQQTKAFAVPGGIVAAGAILKPATTSWDYLVILVGLIISTWMIISLNNNVVSYINLLAEEFDRSTKKYDDIVVGVEEIQEKIEGSRMKLSSSSESAKSKLGILTRVCYLVLILVSLILLKRFLETS</sequence>
<name>A0A0W0HP38_PSEFL</name>
<keyword evidence="1" id="KW-0472">Membrane</keyword>
<feature type="transmembrane region" description="Helical" evidence="1">
    <location>
        <begin position="279"/>
        <end position="296"/>
    </location>
</feature>
<dbReference type="EMBL" id="LKEF01000029">
    <property type="protein sequence ID" value="KTB62560.1"/>
    <property type="molecule type" value="Genomic_DNA"/>
</dbReference>
<evidence type="ECO:0000256" key="1">
    <source>
        <dbReference type="SAM" id="Phobius"/>
    </source>
</evidence>
<evidence type="ECO:0000313" key="2">
    <source>
        <dbReference type="EMBL" id="KTB62560.1"/>
    </source>
</evidence>
<proteinExistence type="predicted"/>
<feature type="transmembrane region" description="Helical" evidence="1">
    <location>
        <begin position="350"/>
        <end position="369"/>
    </location>
</feature>
<dbReference type="Proteomes" id="UP000054197">
    <property type="component" value="Unassembled WGS sequence"/>
</dbReference>
<organism evidence="2 3">
    <name type="scientific">Pseudomonas fluorescens ICMP 11288</name>
    <dbReference type="NCBI Taxonomy" id="1198309"/>
    <lineage>
        <taxon>Bacteria</taxon>
        <taxon>Pseudomonadati</taxon>
        <taxon>Pseudomonadota</taxon>
        <taxon>Gammaproteobacteria</taxon>
        <taxon>Pseudomonadales</taxon>
        <taxon>Pseudomonadaceae</taxon>
        <taxon>Pseudomonas</taxon>
    </lineage>
</organism>
<dbReference type="RefSeq" id="WP_058421060.1">
    <property type="nucleotide sequence ID" value="NZ_LKEF01000029.1"/>
</dbReference>
<gene>
    <name evidence="2" type="ORF">AO063_14575</name>
</gene>
<keyword evidence="1" id="KW-1133">Transmembrane helix</keyword>
<accession>A0A0W0HP38</accession>
<reference evidence="2 3" key="1">
    <citation type="submission" date="2015-09" db="EMBL/GenBank/DDBJ databases">
        <title>Genome sequence of ICMP 11288.</title>
        <authorList>
            <person name="Visnovsky S."/>
            <person name="Lu A."/>
            <person name="Panda P."/>
            <person name="Pitman A."/>
        </authorList>
    </citation>
    <scope>NUCLEOTIDE SEQUENCE [LARGE SCALE GENOMIC DNA]</scope>
    <source>
        <strain evidence="2 3">ICMP 11288</strain>
    </source>
</reference>
<keyword evidence="1" id="KW-0812">Transmembrane</keyword>
<protein>
    <submittedName>
        <fullName evidence="2">Uncharacterized protein</fullName>
    </submittedName>
</protein>